<sequence>MISDVLSIIGAFWLPLSIGLLFLYVFYLKRRARYFQDRGIPGPEVPSLFLGHLKEKERDGKWFVRYKDWEEQYGKTFGIYEGGHRIIVTSDLDILDDVFNKQFNKFHSRKIGSHFAGDQTTFPGLNLFLSEGARWKRLRALVAGVFATGKIRSTEGVTNDTISAVVREIEKDLEKSEVVDLKPHFLNLSLDVIERVSLGREKTLVGSGIKDEFAQHLLDLFTDKGVSSSWIRSFFAGIYEFRRVASFLFTIFATRNLPELMALQKKLQVVFTLKKEQKDTSDTKDFVNHLMESRIDEANLQDCSKTVYDKKVQKNLTEEEIISCMVMFLIAGYDTTATTLMDLCYRLAQNPDVQEKLYDEICTHVFSDEDLTMSTVQNMQYLDWCVKEGLRMDPHATEVVQRRCMETTTVGKDNKIEIEKGVCVATNAYSIHYNEELWKDPHEFRPERFSPEGSSTRHPLAWQPFGIGPRICVGMRFALLETKLAVTQVVKKFKFHLSTETEFDCSGNIIVSPNTMKLRLEKR</sequence>
<keyword evidence="12" id="KW-1185">Reference proteome</keyword>
<keyword evidence="5 9" id="KW-0560">Oxidoreductase</keyword>
<dbReference type="InterPro" id="IPR050476">
    <property type="entry name" value="Insect_CytP450_Detox"/>
</dbReference>
<proteinExistence type="inferred from homology"/>
<evidence type="ECO:0000313" key="12">
    <source>
        <dbReference type="Proteomes" id="UP001175271"/>
    </source>
</evidence>
<comment type="similarity">
    <text evidence="2 9">Belongs to the cytochrome P450 family.</text>
</comment>
<feature type="transmembrane region" description="Helical" evidence="10">
    <location>
        <begin position="6"/>
        <end position="28"/>
    </location>
</feature>
<evidence type="ECO:0000256" key="2">
    <source>
        <dbReference type="ARBA" id="ARBA00010617"/>
    </source>
</evidence>
<dbReference type="PANTHER" id="PTHR24292:SF54">
    <property type="entry name" value="CYP9F3-RELATED"/>
    <property type="match status" value="1"/>
</dbReference>
<dbReference type="GO" id="GO:0020037">
    <property type="term" value="F:heme binding"/>
    <property type="evidence" value="ECO:0007669"/>
    <property type="project" value="InterPro"/>
</dbReference>
<dbReference type="PANTHER" id="PTHR24292">
    <property type="entry name" value="CYTOCHROME P450"/>
    <property type="match status" value="1"/>
</dbReference>
<evidence type="ECO:0000256" key="5">
    <source>
        <dbReference type="ARBA" id="ARBA00023002"/>
    </source>
</evidence>
<reference evidence="11" key="1">
    <citation type="submission" date="2023-06" db="EMBL/GenBank/DDBJ databases">
        <title>Genomic analysis of the entomopathogenic nematode Steinernema hermaphroditum.</title>
        <authorList>
            <person name="Schwarz E.M."/>
            <person name="Heppert J.K."/>
            <person name="Baniya A."/>
            <person name="Schwartz H.T."/>
            <person name="Tan C.-H."/>
            <person name="Antoshechkin I."/>
            <person name="Sternberg P.W."/>
            <person name="Goodrich-Blair H."/>
            <person name="Dillman A.R."/>
        </authorList>
    </citation>
    <scope>NUCLEOTIDE SEQUENCE</scope>
    <source>
        <strain evidence="11">PS9179</strain>
        <tissue evidence="11">Whole animal</tissue>
    </source>
</reference>
<dbReference type="PRINTS" id="PR00463">
    <property type="entry name" value="EP450I"/>
</dbReference>
<comment type="caution">
    <text evidence="11">The sequence shown here is derived from an EMBL/GenBank/DDBJ whole genome shotgun (WGS) entry which is preliminary data.</text>
</comment>
<dbReference type="EMBL" id="JAUCMV010000001">
    <property type="protein sequence ID" value="KAK0429321.1"/>
    <property type="molecule type" value="Genomic_DNA"/>
</dbReference>
<protein>
    <recommendedName>
        <fullName evidence="13">Cytochrome P450</fullName>
    </recommendedName>
</protein>
<evidence type="ECO:0000256" key="10">
    <source>
        <dbReference type="SAM" id="Phobius"/>
    </source>
</evidence>
<keyword evidence="3 8" id="KW-0349">Heme</keyword>
<dbReference type="PROSITE" id="PS00086">
    <property type="entry name" value="CYTOCHROME_P450"/>
    <property type="match status" value="1"/>
</dbReference>
<dbReference type="Proteomes" id="UP001175271">
    <property type="component" value="Unassembled WGS sequence"/>
</dbReference>
<dbReference type="FunFam" id="1.10.630.10:FF:000182">
    <property type="entry name" value="Cytochrome P450 3A4"/>
    <property type="match status" value="1"/>
</dbReference>
<dbReference type="InterPro" id="IPR001128">
    <property type="entry name" value="Cyt_P450"/>
</dbReference>
<evidence type="ECO:0000256" key="9">
    <source>
        <dbReference type="RuleBase" id="RU000461"/>
    </source>
</evidence>
<evidence type="ECO:0008006" key="13">
    <source>
        <dbReference type="Google" id="ProtNLM"/>
    </source>
</evidence>
<keyword evidence="7 9" id="KW-0503">Monooxygenase</keyword>
<evidence type="ECO:0000256" key="1">
    <source>
        <dbReference type="ARBA" id="ARBA00001971"/>
    </source>
</evidence>
<dbReference type="GO" id="GO:0016705">
    <property type="term" value="F:oxidoreductase activity, acting on paired donors, with incorporation or reduction of molecular oxygen"/>
    <property type="evidence" value="ECO:0007669"/>
    <property type="project" value="InterPro"/>
</dbReference>
<organism evidence="11 12">
    <name type="scientific">Steinernema hermaphroditum</name>
    <dbReference type="NCBI Taxonomy" id="289476"/>
    <lineage>
        <taxon>Eukaryota</taxon>
        <taxon>Metazoa</taxon>
        <taxon>Ecdysozoa</taxon>
        <taxon>Nematoda</taxon>
        <taxon>Chromadorea</taxon>
        <taxon>Rhabditida</taxon>
        <taxon>Tylenchina</taxon>
        <taxon>Panagrolaimomorpha</taxon>
        <taxon>Strongyloidoidea</taxon>
        <taxon>Steinernematidae</taxon>
        <taxon>Steinernema</taxon>
    </lineage>
</organism>
<keyword evidence="10" id="KW-1133">Transmembrane helix</keyword>
<keyword evidence="10" id="KW-0812">Transmembrane</keyword>
<dbReference type="Gene3D" id="1.10.630.10">
    <property type="entry name" value="Cytochrome P450"/>
    <property type="match status" value="1"/>
</dbReference>
<dbReference type="AlphaFoldDB" id="A0AA39IRV3"/>
<evidence type="ECO:0000256" key="7">
    <source>
        <dbReference type="ARBA" id="ARBA00023033"/>
    </source>
</evidence>
<keyword evidence="10" id="KW-0472">Membrane</keyword>
<dbReference type="InterPro" id="IPR017972">
    <property type="entry name" value="Cyt_P450_CS"/>
</dbReference>
<evidence type="ECO:0000256" key="6">
    <source>
        <dbReference type="ARBA" id="ARBA00023004"/>
    </source>
</evidence>
<dbReference type="InterPro" id="IPR036396">
    <property type="entry name" value="Cyt_P450_sf"/>
</dbReference>
<dbReference type="GO" id="GO:0005506">
    <property type="term" value="F:iron ion binding"/>
    <property type="evidence" value="ECO:0007669"/>
    <property type="project" value="InterPro"/>
</dbReference>
<dbReference type="PRINTS" id="PR00385">
    <property type="entry name" value="P450"/>
</dbReference>
<comment type="cofactor">
    <cofactor evidence="1 8">
        <name>heme</name>
        <dbReference type="ChEBI" id="CHEBI:30413"/>
    </cofactor>
</comment>
<dbReference type="InterPro" id="IPR002401">
    <property type="entry name" value="Cyt_P450_E_grp-I"/>
</dbReference>
<gene>
    <name evidence="11" type="ORF">QR680_011317</name>
</gene>
<evidence type="ECO:0000256" key="8">
    <source>
        <dbReference type="PIRSR" id="PIRSR602401-1"/>
    </source>
</evidence>
<keyword evidence="6 8" id="KW-0408">Iron</keyword>
<dbReference type="Pfam" id="PF00067">
    <property type="entry name" value="p450"/>
    <property type="match status" value="1"/>
</dbReference>
<feature type="binding site" description="axial binding residue" evidence="8">
    <location>
        <position position="472"/>
    </location>
    <ligand>
        <name>heme</name>
        <dbReference type="ChEBI" id="CHEBI:30413"/>
    </ligand>
    <ligandPart>
        <name>Fe</name>
        <dbReference type="ChEBI" id="CHEBI:18248"/>
    </ligandPart>
</feature>
<dbReference type="SUPFAM" id="SSF48264">
    <property type="entry name" value="Cytochrome P450"/>
    <property type="match status" value="1"/>
</dbReference>
<dbReference type="GO" id="GO:0004497">
    <property type="term" value="F:monooxygenase activity"/>
    <property type="evidence" value="ECO:0007669"/>
    <property type="project" value="UniProtKB-KW"/>
</dbReference>
<evidence type="ECO:0000256" key="4">
    <source>
        <dbReference type="ARBA" id="ARBA00022723"/>
    </source>
</evidence>
<evidence type="ECO:0000313" key="11">
    <source>
        <dbReference type="EMBL" id="KAK0429321.1"/>
    </source>
</evidence>
<evidence type="ECO:0000256" key="3">
    <source>
        <dbReference type="ARBA" id="ARBA00022617"/>
    </source>
</evidence>
<accession>A0AA39IRV3</accession>
<name>A0AA39IRV3_9BILA</name>
<keyword evidence="4 8" id="KW-0479">Metal-binding</keyword>